<dbReference type="Proteomes" id="UP000477911">
    <property type="component" value="Unassembled WGS sequence"/>
</dbReference>
<feature type="domain" description="ER-bound oxygenase mpaB/mpaB'/Rubber oxygenase catalytic" evidence="1">
    <location>
        <begin position="60"/>
        <end position="242"/>
    </location>
</feature>
<evidence type="ECO:0000259" key="1">
    <source>
        <dbReference type="Pfam" id="PF09995"/>
    </source>
</evidence>
<dbReference type="GO" id="GO:0016491">
    <property type="term" value="F:oxidoreductase activity"/>
    <property type="evidence" value="ECO:0007669"/>
    <property type="project" value="InterPro"/>
</dbReference>
<evidence type="ECO:0000313" key="2">
    <source>
        <dbReference type="EMBL" id="MXN16268.1"/>
    </source>
</evidence>
<evidence type="ECO:0000313" key="3">
    <source>
        <dbReference type="Proteomes" id="UP000477911"/>
    </source>
</evidence>
<gene>
    <name evidence="2" type="ORF">GR170_00345</name>
</gene>
<dbReference type="PANTHER" id="PTHR36124:SF1">
    <property type="entry name" value="ER-BOUND OXYGENASE MPAB_MPAB'_RUBBER OXYGENASE CATALYTIC DOMAIN-CONTAINING PROTEIN"/>
    <property type="match status" value="1"/>
</dbReference>
<dbReference type="EMBL" id="WUMU01000001">
    <property type="protein sequence ID" value="MXN16268.1"/>
    <property type="molecule type" value="Genomic_DNA"/>
</dbReference>
<keyword evidence="3" id="KW-1185">Reference proteome</keyword>
<dbReference type="AlphaFoldDB" id="A0A6L7FYE3"/>
<comment type="caution">
    <text evidence="2">The sequence shown here is derived from an EMBL/GenBank/DDBJ whole genome shotgun (WGS) entry which is preliminary data.</text>
</comment>
<dbReference type="RefSeq" id="WP_160890818.1">
    <property type="nucleotide sequence ID" value="NZ_WUMU01000001.1"/>
</dbReference>
<dbReference type="InterPro" id="IPR018713">
    <property type="entry name" value="MPAB/Lcp_cat_dom"/>
</dbReference>
<dbReference type="InterPro" id="IPR046366">
    <property type="entry name" value="MPAB"/>
</dbReference>
<proteinExistence type="predicted"/>
<dbReference type="PANTHER" id="PTHR36124">
    <property type="match status" value="1"/>
</dbReference>
<dbReference type="Pfam" id="PF09995">
    <property type="entry name" value="MPAB_Lcp_cat"/>
    <property type="match status" value="1"/>
</dbReference>
<name>A0A6L7FYE3_9RHOB</name>
<reference evidence="2 3" key="1">
    <citation type="submission" date="2019-12" db="EMBL/GenBank/DDBJ databases">
        <authorList>
            <person name="Li M."/>
        </authorList>
    </citation>
    <scope>NUCLEOTIDE SEQUENCE [LARGE SCALE GENOMIC DNA]</scope>
    <source>
        <strain evidence="2 3">GBMRC 2024</strain>
    </source>
</reference>
<protein>
    <submittedName>
        <fullName evidence="2">DUF2236 domain-containing protein</fullName>
    </submittedName>
</protein>
<accession>A0A6L7FYE3</accession>
<organism evidence="2 3">
    <name type="scientific">Pseudooceanicola albus</name>
    <dbReference type="NCBI Taxonomy" id="2692189"/>
    <lineage>
        <taxon>Bacteria</taxon>
        <taxon>Pseudomonadati</taxon>
        <taxon>Pseudomonadota</taxon>
        <taxon>Alphaproteobacteria</taxon>
        <taxon>Rhodobacterales</taxon>
        <taxon>Paracoccaceae</taxon>
        <taxon>Pseudooceanicola</taxon>
    </lineage>
</organism>
<sequence>MSRWSAEIETLDPETDYERIYQLLSTCECAWDTEKALEFALFRTYAIPSISGLLVRTGEFRRNTRKRYDDTELLLSEISENGQDSDRGQAALGRINAMHGRYRIDNADMLYVLSTFITEPVRWMARFGRRPLSPAEITACLRYYQALGRRMGITDIPGTYAEIEAFAAAHEAAHQRYADTNAEVARQTRDLLLSFYLPKGLVPLGRPLIHALCDPGLRRAMDMPDPPRALEALVLGALRLRARVLRRLPPRRRPRRITARRRASYPRGYRIEELGTFRPPPAGRR</sequence>